<keyword evidence="8" id="KW-1185">Reference proteome</keyword>
<protein>
    <recommendedName>
        <fullName evidence="6">O-antigen ligase-related domain-containing protein</fullName>
    </recommendedName>
</protein>
<reference evidence="7" key="2">
    <citation type="submission" date="2022-06" db="EMBL/GenBank/DDBJ databases">
        <title>Xiashengella guii gen. nov. sp. nov., a bacterium isolated form anaerobic digestion tank.</title>
        <authorList>
            <person name="Huang H."/>
        </authorList>
    </citation>
    <scope>NUCLEOTIDE SEQUENCE</scope>
    <source>
        <strain evidence="7">Ai-910</strain>
    </source>
</reference>
<keyword evidence="3 5" id="KW-1133">Transmembrane helix</keyword>
<evidence type="ECO:0000256" key="4">
    <source>
        <dbReference type="ARBA" id="ARBA00023136"/>
    </source>
</evidence>
<feature type="transmembrane region" description="Helical" evidence="5">
    <location>
        <begin position="116"/>
        <end position="134"/>
    </location>
</feature>
<evidence type="ECO:0000256" key="5">
    <source>
        <dbReference type="SAM" id="Phobius"/>
    </source>
</evidence>
<dbReference type="Proteomes" id="UP001056426">
    <property type="component" value="Chromosome"/>
</dbReference>
<feature type="transmembrane region" description="Helical" evidence="5">
    <location>
        <begin position="60"/>
        <end position="81"/>
    </location>
</feature>
<evidence type="ECO:0000259" key="6">
    <source>
        <dbReference type="Pfam" id="PF04932"/>
    </source>
</evidence>
<feature type="transmembrane region" description="Helical" evidence="5">
    <location>
        <begin position="173"/>
        <end position="201"/>
    </location>
</feature>
<evidence type="ECO:0000256" key="3">
    <source>
        <dbReference type="ARBA" id="ARBA00022989"/>
    </source>
</evidence>
<accession>A0A9J6ZNG0</accession>
<feature type="transmembrane region" description="Helical" evidence="5">
    <location>
        <begin position="207"/>
        <end position="227"/>
    </location>
</feature>
<reference evidence="7" key="1">
    <citation type="submission" date="2022-05" db="EMBL/GenBank/DDBJ databases">
        <authorList>
            <person name="Sun X."/>
        </authorList>
    </citation>
    <scope>NUCLEOTIDE SEQUENCE</scope>
    <source>
        <strain evidence="7">Ai-910</strain>
    </source>
</reference>
<sequence>MKQWLVNKIGFIIIICTTIFGIVLYEPLAINLIDEITLLILFCFYFIISLTHNGSIGKGLFVFLVVFLFYFFYSLVINVTVPAAVLADFLQQAKPYLAFFSFYYLGVSFSKKQGQILRFTVLTLFSVLVIASMLGVLDLFFGHPTTFATCCFSLSILYYTFNHSKKSDLLISIIILSLGLLSGRSKFYGIFIIASFVLLFVRHRIVLSFRTLIISLFVFVVVVIAAWSKLNLYVVEGFSSDWIARPVLYKNAVNVLNDYFPFGSGFGTYGNEASRDFYSPLYYKYDLYKVWGLSPSYDKFVADTFFPVLSQFGYIGIMLFVVFWYRLWKLVDYKSLAEKIVEYKIGLIIIAFFLIESIADTTIVSHRGLLPMMILGYVLSPKRASQLTAEID</sequence>
<dbReference type="EMBL" id="CP098400">
    <property type="protein sequence ID" value="URW78800.1"/>
    <property type="molecule type" value="Genomic_DNA"/>
</dbReference>
<evidence type="ECO:0000256" key="2">
    <source>
        <dbReference type="ARBA" id="ARBA00022692"/>
    </source>
</evidence>
<proteinExistence type="predicted"/>
<dbReference type="GO" id="GO:0016020">
    <property type="term" value="C:membrane"/>
    <property type="evidence" value="ECO:0007669"/>
    <property type="project" value="UniProtKB-SubCell"/>
</dbReference>
<dbReference type="Pfam" id="PF04932">
    <property type="entry name" value="Wzy_C"/>
    <property type="match status" value="1"/>
</dbReference>
<feature type="transmembrane region" description="Helical" evidence="5">
    <location>
        <begin position="140"/>
        <end position="161"/>
    </location>
</feature>
<comment type="subcellular location">
    <subcellularLocation>
        <location evidence="1">Membrane</location>
        <topology evidence="1">Multi-pass membrane protein</topology>
    </subcellularLocation>
</comment>
<evidence type="ECO:0000313" key="8">
    <source>
        <dbReference type="Proteomes" id="UP001056426"/>
    </source>
</evidence>
<evidence type="ECO:0000256" key="1">
    <source>
        <dbReference type="ARBA" id="ARBA00004141"/>
    </source>
</evidence>
<organism evidence="7 8">
    <name type="scientific">Xiashengella succiniciproducens</name>
    <dbReference type="NCBI Taxonomy" id="2949635"/>
    <lineage>
        <taxon>Bacteria</taxon>
        <taxon>Pseudomonadati</taxon>
        <taxon>Bacteroidota</taxon>
        <taxon>Bacteroidia</taxon>
        <taxon>Marinilabiliales</taxon>
        <taxon>Marinilabiliaceae</taxon>
        <taxon>Xiashengella</taxon>
    </lineage>
</organism>
<dbReference type="RefSeq" id="WP_250722203.1">
    <property type="nucleotide sequence ID" value="NZ_CP098400.1"/>
</dbReference>
<dbReference type="AlphaFoldDB" id="A0A9J6ZNG0"/>
<evidence type="ECO:0000313" key="7">
    <source>
        <dbReference type="EMBL" id="URW78800.1"/>
    </source>
</evidence>
<name>A0A9J6ZNG0_9BACT</name>
<feature type="transmembrane region" description="Helical" evidence="5">
    <location>
        <begin position="29"/>
        <end position="48"/>
    </location>
</feature>
<feature type="transmembrane region" description="Helical" evidence="5">
    <location>
        <begin position="5"/>
        <end position="23"/>
    </location>
</feature>
<feature type="transmembrane region" description="Helical" evidence="5">
    <location>
        <begin position="305"/>
        <end position="325"/>
    </location>
</feature>
<dbReference type="KEGG" id="alkq:M9189_07985"/>
<keyword evidence="4 5" id="KW-0472">Membrane</keyword>
<dbReference type="InterPro" id="IPR007016">
    <property type="entry name" value="O-antigen_ligase-rel_domated"/>
</dbReference>
<keyword evidence="2 5" id="KW-0812">Transmembrane</keyword>
<gene>
    <name evidence="7" type="ORF">M9189_07985</name>
</gene>
<feature type="domain" description="O-antigen ligase-related" evidence="6">
    <location>
        <begin position="171"/>
        <end position="321"/>
    </location>
</feature>
<feature type="transmembrane region" description="Helical" evidence="5">
    <location>
        <begin position="345"/>
        <end position="364"/>
    </location>
</feature>